<protein>
    <submittedName>
        <fullName evidence="2">Uncharacterized protein</fullName>
    </submittedName>
</protein>
<sequence length="313" mass="34306">MRLQSKLQHVAHVLQVPVQLGRGGGERSRAPGRESHHEARETASLGLGLPAHWQVFDGILHRGLEELGFVFACQVQSQNGSPFETRKRSVRIHERKKLPGADLAPLKREQLISCQSGRQQQFVDPVLAERHKDINMAHVAVLKPANVQGHASNVSLLGHVDRYDLCRRKLREQQCSRVVVLLGWKVIDILGIAAVLCFEMGQPGLELPPGRILLERVGLEQGHCARKPELLHGSLEFEGGAVEVGRVRRVSVAKDAKGSMAGLYLGESPALLQHRLSVGRHVATAGGAGNDEDEVSSRYGARLEVVERGGWSN</sequence>
<feature type="region of interest" description="Disordered" evidence="1">
    <location>
        <begin position="18"/>
        <end position="43"/>
    </location>
</feature>
<accession>A0A8H4PNM0</accession>
<comment type="caution">
    <text evidence="2">The sequence shown here is derived from an EMBL/GenBank/DDBJ whole genome shotgun (WGS) entry which is preliminary data.</text>
</comment>
<proteinExistence type="predicted"/>
<evidence type="ECO:0000256" key="1">
    <source>
        <dbReference type="SAM" id="MobiDB-lite"/>
    </source>
</evidence>
<reference evidence="2 3" key="1">
    <citation type="journal article" date="2020" name="Genome Biol. Evol.">
        <title>A new high-quality draft genome assembly of the Chinese cordyceps Ophiocordyceps sinensis.</title>
        <authorList>
            <person name="Shu R."/>
            <person name="Zhang J."/>
            <person name="Meng Q."/>
            <person name="Zhang H."/>
            <person name="Zhou G."/>
            <person name="Li M."/>
            <person name="Wu P."/>
            <person name="Zhao Y."/>
            <person name="Chen C."/>
            <person name="Qin Q."/>
        </authorList>
    </citation>
    <scope>NUCLEOTIDE SEQUENCE [LARGE SCALE GENOMIC DNA]</scope>
    <source>
        <strain evidence="2 3">IOZ07</strain>
    </source>
</reference>
<dbReference type="Proteomes" id="UP000557566">
    <property type="component" value="Unassembled WGS sequence"/>
</dbReference>
<name>A0A8H4PNM0_9HYPO</name>
<gene>
    <name evidence="2" type="ORF">G6O67_004356</name>
</gene>
<dbReference type="AlphaFoldDB" id="A0A8H4PNM0"/>
<feature type="compositionally biased region" description="Basic and acidic residues" evidence="1">
    <location>
        <begin position="24"/>
        <end position="41"/>
    </location>
</feature>
<evidence type="ECO:0000313" key="3">
    <source>
        <dbReference type="Proteomes" id="UP000557566"/>
    </source>
</evidence>
<organism evidence="2 3">
    <name type="scientific">Ophiocordyceps sinensis</name>
    <dbReference type="NCBI Taxonomy" id="72228"/>
    <lineage>
        <taxon>Eukaryota</taxon>
        <taxon>Fungi</taxon>
        <taxon>Dikarya</taxon>
        <taxon>Ascomycota</taxon>
        <taxon>Pezizomycotina</taxon>
        <taxon>Sordariomycetes</taxon>
        <taxon>Hypocreomycetidae</taxon>
        <taxon>Hypocreales</taxon>
        <taxon>Ophiocordycipitaceae</taxon>
        <taxon>Ophiocordyceps</taxon>
    </lineage>
</organism>
<keyword evidence="3" id="KW-1185">Reference proteome</keyword>
<evidence type="ECO:0000313" key="2">
    <source>
        <dbReference type="EMBL" id="KAF4507908.1"/>
    </source>
</evidence>
<dbReference type="EMBL" id="JAAVMX010000005">
    <property type="protein sequence ID" value="KAF4507908.1"/>
    <property type="molecule type" value="Genomic_DNA"/>
</dbReference>